<name>A0A7G5FGL4_9CORY</name>
<dbReference type="AlphaFoldDB" id="A0A7G5FGL4"/>
<sequence length="155" mass="17090">MKRSTWFVGASAAIALVVVAGFVDVSLRQSPFETAISRSDHIVLSEVSKKKIDKAYVICPYAEQESFTKLGFREKDIYSIRNNSQAWETHSGLAVKYEGGDTDVVYFNPTEVDACPGKPAGNPPEVDPNATIRVDEVTKKFANPDSEATVKVLRY</sequence>
<accession>A0A7G5FGL4</accession>
<dbReference type="Proteomes" id="UP000515570">
    <property type="component" value="Chromosome"/>
</dbReference>
<protein>
    <submittedName>
        <fullName evidence="1">Uncharacterized protein</fullName>
    </submittedName>
</protein>
<reference evidence="1 2" key="1">
    <citation type="submission" date="2020-07" db="EMBL/GenBank/DDBJ databases">
        <title>non toxigenic Corynebacterium sp. nov from a clinical source.</title>
        <authorList>
            <person name="Bernier A.-M."/>
            <person name="Bernard K."/>
        </authorList>
    </citation>
    <scope>NUCLEOTIDE SEQUENCE [LARGE SCALE GENOMIC DNA]</scope>
    <source>
        <strain evidence="2">NML 93-0612</strain>
    </source>
</reference>
<gene>
    <name evidence="1" type="ORF">HW450_03200</name>
</gene>
<dbReference type="EMBL" id="CP059833">
    <property type="protein sequence ID" value="QMV85755.1"/>
    <property type="molecule type" value="Genomic_DNA"/>
</dbReference>
<evidence type="ECO:0000313" key="2">
    <source>
        <dbReference type="Proteomes" id="UP000515570"/>
    </source>
</evidence>
<organism evidence="1 2">
    <name type="scientific">Corynebacterium hindlerae</name>
    <dbReference type="NCBI Taxonomy" id="699041"/>
    <lineage>
        <taxon>Bacteria</taxon>
        <taxon>Bacillati</taxon>
        <taxon>Actinomycetota</taxon>
        <taxon>Actinomycetes</taxon>
        <taxon>Mycobacteriales</taxon>
        <taxon>Corynebacteriaceae</taxon>
        <taxon>Corynebacterium</taxon>
    </lineage>
</organism>
<proteinExistence type="predicted"/>
<keyword evidence="2" id="KW-1185">Reference proteome</keyword>
<dbReference type="RefSeq" id="WP_182386575.1">
    <property type="nucleotide sequence ID" value="NZ_CP059833.1"/>
</dbReference>
<evidence type="ECO:0000313" key="1">
    <source>
        <dbReference type="EMBL" id="QMV85755.1"/>
    </source>
</evidence>